<proteinExistence type="inferred from homology"/>
<dbReference type="InterPro" id="IPR011050">
    <property type="entry name" value="Pectin_lyase_fold/virulence"/>
</dbReference>
<reference evidence="10" key="1">
    <citation type="submission" date="2022-10" db="EMBL/GenBank/DDBJ databases">
        <title>Tapping the CABI collections for fungal endophytes: first genome assemblies for Collariella, Neodidymelliopsis, Ascochyta clinopodiicola, Didymella pomorum, Didymosphaeria variabile, Neocosmospora piperis and Neocucurbitaria cava.</title>
        <authorList>
            <person name="Hill R."/>
        </authorList>
    </citation>
    <scope>NUCLEOTIDE SEQUENCE</scope>
    <source>
        <strain evidence="10">IMI 355082</strain>
    </source>
</reference>
<dbReference type="InterPro" id="IPR012334">
    <property type="entry name" value="Pectin_lyas_fold"/>
</dbReference>
<dbReference type="InterPro" id="IPR045032">
    <property type="entry name" value="PEL"/>
</dbReference>
<feature type="domain" description="Pectate lyase" evidence="9">
    <location>
        <begin position="114"/>
        <end position="323"/>
    </location>
</feature>
<name>A0A9W9D063_9PEZI</name>
<dbReference type="Proteomes" id="UP001140453">
    <property type="component" value="Unassembled WGS sequence"/>
</dbReference>
<dbReference type="GO" id="GO:0005576">
    <property type="term" value="C:extracellular region"/>
    <property type="evidence" value="ECO:0007669"/>
    <property type="project" value="UniProtKB-SubCell"/>
</dbReference>
<comment type="catalytic activity">
    <reaction evidence="6">
        <text>Eliminative cleavage of (1-&gt;4)-alpha-D-galacturonan methyl ester to give oligosaccharides with 4-deoxy-6-O-methyl-alpha-D-galact-4-enuronosyl groups at their non-reducing ends.</text>
        <dbReference type="EC" id="4.2.2.10"/>
    </reaction>
</comment>
<dbReference type="EC" id="4.2.2.10" evidence="7"/>
<dbReference type="GO" id="GO:0000272">
    <property type="term" value="P:polysaccharide catabolic process"/>
    <property type="evidence" value="ECO:0007669"/>
    <property type="project" value="UniProtKB-KW"/>
</dbReference>
<protein>
    <recommendedName>
        <fullName evidence="7">pectin lyase</fullName>
        <ecNumber evidence="7">4.2.2.10</ecNumber>
    </recommendedName>
</protein>
<comment type="subcellular location">
    <subcellularLocation>
        <location evidence="1">Secreted</location>
    </subcellularLocation>
</comment>
<dbReference type="PANTHER" id="PTHR31683:SF16">
    <property type="entry name" value="PECTIN LYASE A-RELATED"/>
    <property type="match status" value="1"/>
</dbReference>
<feature type="chain" id="PRO_5040852924" description="pectin lyase" evidence="8">
    <location>
        <begin position="20"/>
        <end position="402"/>
    </location>
</feature>
<evidence type="ECO:0000256" key="3">
    <source>
        <dbReference type="ARBA" id="ARBA00022525"/>
    </source>
</evidence>
<dbReference type="InterPro" id="IPR002022">
    <property type="entry name" value="Pec_lyase"/>
</dbReference>
<dbReference type="GO" id="GO:0030570">
    <property type="term" value="F:pectate lyase activity"/>
    <property type="evidence" value="ECO:0007669"/>
    <property type="project" value="InterPro"/>
</dbReference>
<feature type="signal peptide" evidence="8">
    <location>
        <begin position="1"/>
        <end position="19"/>
    </location>
</feature>
<sequence>MRVLSTIFSVALAATLTQAALNETQIKARQEERVRLGKRATEAVVGSAEGFAAGVTGGAAGATVYPTTTTELVNYLSSSSPLTIVLQQTFDFTTTSVSATGCAPWGTGSACQEAINANSWCTNYEPDAPSVTVSYSPAATLGITITSNKSLIGSGSSGVIKGRGIRMVSGASNIIVQNIEITDLNPRYVWGGDGITLDGTDLIWIDHVTVSQTGRQQLVLGTDANSRVTVSYSNFDGSSSYSTACDSYAYWGLFFDGSQDLVTLKGNYIHHFRGRSPKVEGNTLLHAVNNYWYDYPSDGHAFEITSGGYVLVEGSVFQNVPVILDSDPTGQYFTSPSTTANAACTAYLGRACQVNGFGSSGAFSSSTTSFFSDFSGKTIASAETYQWVQSNVIANAGIGVID</sequence>
<dbReference type="EMBL" id="JAPEVB010000002">
    <property type="protein sequence ID" value="KAJ4394289.1"/>
    <property type="molecule type" value="Genomic_DNA"/>
</dbReference>
<comment type="similarity">
    <text evidence="2">Belongs to the polysaccharide lyase 1 family.</text>
</comment>
<evidence type="ECO:0000256" key="8">
    <source>
        <dbReference type="SAM" id="SignalP"/>
    </source>
</evidence>
<dbReference type="GO" id="GO:0047490">
    <property type="term" value="F:pectin lyase activity"/>
    <property type="evidence" value="ECO:0007669"/>
    <property type="project" value="UniProtKB-EC"/>
</dbReference>
<evidence type="ECO:0000256" key="5">
    <source>
        <dbReference type="ARBA" id="ARBA00023239"/>
    </source>
</evidence>
<evidence type="ECO:0000256" key="1">
    <source>
        <dbReference type="ARBA" id="ARBA00004613"/>
    </source>
</evidence>
<dbReference type="SUPFAM" id="SSF51126">
    <property type="entry name" value="Pectin lyase-like"/>
    <property type="match status" value="1"/>
</dbReference>
<dbReference type="AlphaFoldDB" id="A0A9W9D063"/>
<organism evidence="10 11">
    <name type="scientific">Gnomoniopsis smithogilvyi</name>
    <dbReference type="NCBI Taxonomy" id="1191159"/>
    <lineage>
        <taxon>Eukaryota</taxon>
        <taxon>Fungi</taxon>
        <taxon>Dikarya</taxon>
        <taxon>Ascomycota</taxon>
        <taxon>Pezizomycotina</taxon>
        <taxon>Sordariomycetes</taxon>
        <taxon>Sordariomycetidae</taxon>
        <taxon>Diaporthales</taxon>
        <taxon>Gnomoniaceae</taxon>
        <taxon>Gnomoniopsis</taxon>
    </lineage>
</organism>
<dbReference type="Gene3D" id="2.160.20.10">
    <property type="entry name" value="Single-stranded right-handed beta-helix, Pectin lyase-like"/>
    <property type="match status" value="1"/>
</dbReference>
<accession>A0A9W9D063</accession>
<keyword evidence="3" id="KW-0964">Secreted</keyword>
<dbReference type="OrthoDB" id="1637350at2759"/>
<dbReference type="FunFam" id="2.160.20.10:FF:000003">
    <property type="entry name" value="Pectin lyase F"/>
    <property type="match status" value="1"/>
</dbReference>
<dbReference type="PANTHER" id="PTHR31683">
    <property type="entry name" value="PECTATE LYASE 18-RELATED"/>
    <property type="match status" value="1"/>
</dbReference>
<dbReference type="SMART" id="SM00656">
    <property type="entry name" value="Amb_all"/>
    <property type="match status" value="1"/>
</dbReference>
<keyword evidence="4 8" id="KW-0732">Signal</keyword>
<evidence type="ECO:0000259" key="9">
    <source>
        <dbReference type="SMART" id="SM00656"/>
    </source>
</evidence>
<gene>
    <name evidence="10" type="ORF">N0V93_003506</name>
</gene>
<evidence type="ECO:0000256" key="2">
    <source>
        <dbReference type="ARBA" id="ARBA00010980"/>
    </source>
</evidence>
<evidence type="ECO:0000256" key="4">
    <source>
        <dbReference type="ARBA" id="ARBA00022729"/>
    </source>
</evidence>
<evidence type="ECO:0000256" key="7">
    <source>
        <dbReference type="ARBA" id="ARBA00039082"/>
    </source>
</evidence>
<comment type="caution">
    <text evidence="10">The sequence shown here is derived from an EMBL/GenBank/DDBJ whole genome shotgun (WGS) entry which is preliminary data.</text>
</comment>
<evidence type="ECO:0000313" key="11">
    <source>
        <dbReference type="Proteomes" id="UP001140453"/>
    </source>
</evidence>
<evidence type="ECO:0000313" key="10">
    <source>
        <dbReference type="EMBL" id="KAJ4394289.1"/>
    </source>
</evidence>
<evidence type="ECO:0000256" key="6">
    <source>
        <dbReference type="ARBA" id="ARBA00036818"/>
    </source>
</evidence>
<keyword evidence="5" id="KW-0456">Lyase</keyword>
<keyword evidence="11" id="KW-1185">Reference proteome</keyword>